<feature type="binding site" evidence="7 8">
    <location>
        <position position="112"/>
    </location>
    <ligand>
        <name>S-adenosyl-L-methionine</name>
        <dbReference type="ChEBI" id="CHEBI:59789"/>
    </ligand>
</feature>
<dbReference type="InterPro" id="IPR029063">
    <property type="entry name" value="SAM-dependent_MTases_sf"/>
</dbReference>
<feature type="binding site" evidence="7 8">
    <location>
        <position position="63"/>
    </location>
    <ligand>
        <name>S-adenosyl-L-methionine</name>
        <dbReference type="ChEBI" id="CHEBI:59789"/>
    </ligand>
</feature>
<evidence type="ECO:0000313" key="10">
    <source>
        <dbReference type="EMBL" id="MEK0312063.1"/>
    </source>
</evidence>
<keyword evidence="2 7" id="KW-0698">rRNA processing</keyword>
<evidence type="ECO:0000256" key="8">
    <source>
        <dbReference type="PROSITE-ProRule" id="PRU01026"/>
    </source>
</evidence>
<reference evidence="10 11" key="1">
    <citation type="journal article" date="2023" name="Int. J. Syst. Evol. Microbiol.">
        <title>The observation of taxonomic boundaries for the 16SrII and 16SrXXV phytoplasmas using genome-based delimitation.</title>
        <authorList>
            <person name="Rodrigues Jardim B."/>
            <person name="Tran-Nguyen L.T.T."/>
            <person name="Gambley C."/>
            <person name="Al-Sadi A.M."/>
            <person name="Al-Subhi A.M."/>
            <person name="Foissac X."/>
            <person name="Salar P."/>
            <person name="Cai H."/>
            <person name="Yang J.Y."/>
            <person name="Davis R."/>
            <person name="Jones L."/>
            <person name="Rodoni B."/>
            <person name="Constable F.E."/>
        </authorList>
    </citation>
    <scope>NUCLEOTIDE SEQUENCE [LARGE SCALE GENOMIC DNA]</scope>
    <source>
        <strain evidence="10">BAWM-322</strain>
    </source>
</reference>
<dbReference type="InterPro" id="IPR011530">
    <property type="entry name" value="rRNA_adenine_dimethylase"/>
</dbReference>
<dbReference type="SUPFAM" id="SSF53335">
    <property type="entry name" value="S-adenosyl-L-methionine-dependent methyltransferases"/>
    <property type="match status" value="1"/>
</dbReference>
<comment type="function">
    <text evidence="7">Specifically dimethylates two adjacent adenosines (A1518 and A1519) in the loop of a conserved hairpin near the 3'-end of 16S rRNA in the 30S particle. May play a critical role in biogenesis of 30S subunits.</text>
</comment>
<keyword evidence="6 7" id="KW-0694">RNA-binding</keyword>
<feature type="binding site" evidence="7 8">
    <location>
        <position position="18"/>
    </location>
    <ligand>
        <name>S-adenosyl-L-methionine</name>
        <dbReference type="ChEBI" id="CHEBI:59789"/>
    </ligand>
</feature>
<dbReference type="InterPro" id="IPR001737">
    <property type="entry name" value="KsgA/Erm"/>
</dbReference>
<dbReference type="NCBIfam" id="TIGR00755">
    <property type="entry name" value="ksgA"/>
    <property type="match status" value="1"/>
</dbReference>
<proteinExistence type="inferred from homology"/>
<evidence type="ECO:0000256" key="2">
    <source>
        <dbReference type="ARBA" id="ARBA00022552"/>
    </source>
</evidence>
<comment type="subcellular location">
    <subcellularLocation>
        <location evidence="7">Cytoplasm</location>
    </subcellularLocation>
</comment>
<dbReference type="Proteomes" id="UP001382955">
    <property type="component" value="Unassembled WGS sequence"/>
</dbReference>
<feature type="binding site" evidence="7 8">
    <location>
        <position position="16"/>
    </location>
    <ligand>
        <name>S-adenosyl-L-methionine</name>
        <dbReference type="ChEBI" id="CHEBI:59789"/>
    </ligand>
</feature>
<comment type="similarity">
    <text evidence="7">Belongs to the class I-like SAM-binding methyltransferase superfamily. rRNA adenine N(6)-methyltransferase family. RsmA subfamily.</text>
</comment>
<dbReference type="PANTHER" id="PTHR11727">
    <property type="entry name" value="DIMETHYLADENOSINE TRANSFERASE"/>
    <property type="match status" value="1"/>
</dbReference>
<dbReference type="Pfam" id="PF00398">
    <property type="entry name" value="RrnaAD"/>
    <property type="match status" value="1"/>
</dbReference>
<keyword evidence="11" id="KW-1185">Reference proteome</keyword>
<keyword evidence="4 7" id="KW-0808">Transferase</keyword>
<keyword evidence="3 7" id="KW-0489">Methyltransferase</keyword>
<comment type="caution">
    <text evidence="7 8">Lacks conserved residue(s) required for the propagation of feature annotation.</text>
</comment>
<evidence type="ECO:0000313" key="11">
    <source>
        <dbReference type="Proteomes" id="UP001382955"/>
    </source>
</evidence>
<evidence type="ECO:0000256" key="7">
    <source>
        <dbReference type="HAMAP-Rule" id="MF_00607"/>
    </source>
</evidence>
<dbReference type="Gene3D" id="1.10.8.100">
    <property type="entry name" value="Ribosomal RNA adenine dimethylase-like, domain 2"/>
    <property type="match status" value="1"/>
</dbReference>
<gene>
    <name evidence="7 10" type="primary">rsmA</name>
    <name evidence="7" type="synonym">ksgA</name>
    <name evidence="10" type="ORF">OC725_02180</name>
</gene>
<evidence type="ECO:0000259" key="9">
    <source>
        <dbReference type="SMART" id="SM00650"/>
    </source>
</evidence>
<evidence type="ECO:0000256" key="1">
    <source>
        <dbReference type="ARBA" id="ARBA00022490"/>
    </source>
</evidence>
<dbReference type="HAMAP" id="MF_00607">
    <property type="entry name" value="16SrRNA_methyltr_A"/>
    <property type="match status" value="1"/>
</dbReference>
<keyword evidence="1 7" id="KW-0963">Cytoplasm</keyword>
<protein>
    <recommendedName>
        <fullName evidence="7">Ribosomal RNA small subunit methyltransferase A</fullName>
        <ecNumber evidence="7">2.1.1.182</ecNumber>
    </recommendedName>
    <alternativeName>
        <fullName evidence="7">16S rRNA (adenine(1518)-N(6)/adenine(1519)-N(6))-dimethyltransferase</fullName>
    </alternativeName>
    <alternativeName>
        <fullName evidence="7">16S rRNA dimethyladenosine transferase</fullName>
    </alternativeName>
    <alternativeName>
        <fullName evidence="7">16S rRNA dimethylase</fullName>
    </alternativeName>
    <alternativeName>
        <fullName evidence="7">S-adenosylmethionine-6-N', N'-adenosyl(rRNA) dimethyltransferase</fullName>
    </alternativeName>
</protein>
<evidence type="ECO:0000256" key="6">
    <source>
        <dbReference type="ARBA" id="ARBA00022884"/>
    </source>
</evidence>
<feature type="domain" description="Ribosomal RNA adenine methylase transferase N-terminal" evidence="9">
    <location>
        <begin position="23"/>
        <end position="196"/>
    </location>
</feature>
<evidence type="ECO:0000256" key="5">
    <source>
        <dbReference type="ARBA" id="ARBA00022691"/>
    </source>
</evidence>
<evidence type="ECO:0000256" key="4">
    <source>
        <dbReference type="ARBA" id="ARBA00022679"/>
    </source>
</evidence>
<dbReference type="PROSITE" id="PS01131">
    <property type="entry name" value="RRNA_A_DIMETH"/>
    <property type="match status" value="1"/>
</dbReference>
<dbReference type="InterPro" id="IPR020596">
    <property type="entry name" value="rRNA_Ade_Mease_Trfase_CS"/>
</dbReference>
<feature type="binding site" evidence="7 8">
    <location>
        <position position="42"/>
    </location>
    <ligand>
        <name>S-adenosyl-L-methionine</name>
        <dbReference type="ChEBI" id="CHEBI:59789"/>
    </ligand>
</feature>
<keyword evidence="5 7" id="KW-0949">S-adenosyl-L-methionine</keyword>
<dbReference type="EMBL" id="JAOSIK010000024">
    <property type="protein sequence ID" value="MEK0312063.1"/>
    <property type="molecule type" value="Genomic_DNA"/>
</dbReference>
<dbReference type="PANTHER" id="PTHR11727:SF7">
    <property type="entry name" value="DIMETHYLADENOSINE TRANSFERASE-RELATED"/>
    <property type="match status" value="1"/>
</dbReference>
<sequence>MIKNEKHIFKKQYGQNFLNNFKILNLIVESADLFNKNVVEIGPGKGALTKLLVLRAKKILAYEIDFTLKHFLLFPGYNNIHIIYDNFLKRDLDKDFKQYFDIEQEEVVLVGNLPYHIVSMVLFKIFSISRIKSFTIMLQKELALRIISHPFVKNYNFLSVICQSLAIIDVIKVVKKTYFYPQPKVDGMVLKFTKKEFSLIEKNFLYDIFFKFVKTAFKQKRKKLINNLKDYLNISKSELISFFIKYRIPLNIRAEEINVLEFQKIAKLFWSYFKR</sequence>
<comment type="catalytic activity">
    <reaction evidence="7">
        <text>adenosine(1518)/adenosine(1519) in 16S rRNA + 4 S-adenosyl-L-methionine = N(6)-dimethyladenosine(1518)/N(6)-dimethyladenosine(1519) in 16S rRNA + 4 S-adenosyl-L-homocysteine + 4 H(+)</text>
        <dbReference type="Rhea" id="RHEA:19609"/>
        <dbReference type="Rhea" id="RHEA-COMP:10232"/>
        <dbReference type="Rhea" id="RHEA-COMP:10233"/>
        <dbReference type="ChEBI" id="CHEBI:15378"/>
        <dbReference type="ChEBI" id="CHEBI:57856"/>
        <dbReference type="ChEBI" id="CHEBI:59789"/>
        <dbReference type="ChEBI" id="CHEBI:74411"/>
        <dbReference type="ChEBI" id="CHEBI:74493"/>
        <dbReference type="EC" id="2.1.1.182"/>
    </reaction>
</comment>
<dbReference type="Gene3D" id="3.40.50.150">
    <property type="entry name" value="Vaccinia Virus protein VP39"/>
    <property type="match status" value="1"/>
</dbReference>
<comment type="caution">
    <text evidence="10">The sequence shown here is derived from an EMBL/GenBank/DDBJ whole genome shotgun (WGS) entry which is preliminary data.</text>
</comment>
<dbReference type="SMART" id="SM00650">
    <property type="entry name" value="rADc"/>
    <property type="match status" value="1"/>
</dbReference>
<dbReference type="GO" id="GO:0052908">
    <property type="term" value="F:16S rRNA (adenine(1518)-N(6)/adenine(1519)-N(6))-dimethyltransferase activity"/>
    <property type="evidence" value="ECO:0007669"/>
    <property type="project" value="UniProtKB-EC"/>
</dbReference>
<name>A0ABU8ZSU8_9MOLU</name>
<dbReference type="PROSITE" id="PS51689">
    <property type="entry name" value="SAM_RNA_A_N6_MT"/>
    <property type="match status" value="1"/>
</dbReference>
<organism evidence="10 11">
    <name type="scientific">Candidatus Phytoplasma fabacearum</name>
    <dbReference type="NCBI Taxonomy" id="2982628"/>
    <lineage>
        <taxon>Bacteria</taxon>
        <taxon>Bacillati</taxon>
        <taxon>Mycoplasmatota</taxon>
        <taxon>Mollicutes</taxon>
        <taxon>Acholeplasmatales</taxon>
        <taxon>Acholeplasmataceae</taxon>
        <taxon>Candidatus Phytoplasma</taxon>
        <taxon>16SrII (Peanut WB group)</taxon>
    </lineage>
</organism>
<dbReference type="RefSeq" id="WP_304512626.1">
    <property type="nucleotide sequence ID" value="NZ_JAOSIK010000024.1"/>
</dbReference>
<evidence type="ECO:0000256" key="3">
    <source>
        <dbReference type="ARBA" id="ARBA00022603"/>
    </source>
</evidence>
<dbReference type="InterPro" id="IPR023165">
    <property type="entry name" value="rRNA_Ade_diMease-like_C"/>
</dbReference>
<dbReference type="InterPro" id="IPR020598">
    <property type="entry name" value="rRNA_Ade_methylase_Trfase_N"/>
</dbReference>
<accession>A0ABU8ZSU8</accession>
<dbReference type="EC" id="2.1.1.182" evidence="7"/>